<dbReference type="InterPro" id="IPR025524">
    <property type="entry name" value="DUF4412"/>
</dbReference>
<evidence type="ECO:0000313" key="4">
    <source>
        <dbReference type="Proteomes" id="UP000500938"/>
    </source>
</evidence>
<organism evidence="3 4">
    <name type="scientific">Gemmatimonas groenlandica</name>
    <dbReference type="NCBI Taxonomy" id="2732249"/>
    <lineage>
        <taxon>Bacteria</taxon>
        <taxon>Pseudomonadati</taxon>
        <taxon>Gemmatimonadota</taxon>
        <taxon>Gemmatimonadia</taxon>
        <taxon>Gemmatimonadales</taxon>
        <taxon>Gemmatimonadaceae</taxon>
        <taxon>Gemmatimonas</taxon>
    </lineage>
</organism>
<feature type="region of interest" description="Disordered" evidence="1">
    <location>
        <begin position="289"/>
        <end position="330"/>
    </location>
</feature>
<sequence length="330" mass="35777">MRVVLSRSTKRLVIGAASATMAVGVLTAARPIARATGISFSYRISSSSADKKQKEARSTLANVRMQDGNIRMDYLEGTNPMGQKNRYMIVQGDAGKFVIVDPKDKKAIVMTADAMGSGMGAMLNNPLVKLTVSNTSFRYKDLGAGETILGYKTRKVRTWYSSTVEMKVMMMNQKTVSNDSSDQWIANVDFDPRTMEAWAKSFASGVKSTNPELAKDLASYTREYGRSGIALKTVTWSTQTDKKGKVTADTLVMEVTDLKTGALDKSLFEIPAGYEVADMTKMMAEAGAAMDSAKAESAKGDKDAKKEEKPSAKDAIKAGLGGMFKKKPPM</sequence>
<dbReference type="RefSeq" id="WP_171227438.1">
    <property type="nucleotide sequence ID" value="NZ_CP053085.1"/>
</dbReference>
<evidence type="ECO:0000256" key="1">
    <source>
        <dbReference type="SAM" id="MobiDB-lite"/>
    </source>
</evidence>
<protein>
    <submittedName>
        <fullName evidence="3">DUF4412 domain-containing protein</fullName>
    </submittedName>
</protein>
<dbReference type="Pfam" id="PF14371">
    <property type="entry name" value="DUF4412"/>
    <property type="match status" value="1"/>
</dbReference>
<keyword evidence="4" id="KW-1185">Reference proteome</keyword>
<feature type="domain" description="DUF4412" evidence="2">
    <location>
        <begin position="61"/>
        <end position="274"/>
    </location>
</feature>
<accession>A0A6M4J0J2</accession>
<dbReference type="KEGG" id="ggr:HKW67_21955"/>
<proteinExistence type="predicted"/>
<evidence type="ECO:0000259" key="2">
    <source>
        <dbReference type="Pfam" id="PF14371"/>
    </source>
</evidence>
<dbReference type="EMBL" id="CP053085">
    <property type="protein sequence ID" value="QJR38001.1"/>
    <property type="molecule type" value="Genomic_DNA"/>
</dbReference>
<reference evidence="3 4" key="1">
    <citation type="submission" date="2020-05" db="EMBL/GenBank/DDBJ databases">
        <title>Complete genome sequence of Gemmatimonas greenlandica TET16.</title>
        <authorList>
            <person name="Zeng Y."/>
        </authorList>
    </citation>
    <scope>NUCLEOTIDE SEQUENCE [LARGE SCALE GENOMIC DNA]</scope>
    <source>
        <strain evidence="3 4">TET16</strain>
    </source>
</reference>
<gene>
    <name evidence="3" type="ORF">HKW67_21955</name>
</gene>
<dbReference type="Proteomes" id="UP000500938">
    <property type="component" value="Chromosome"/>
</dbReference>
<evidence type="ECO:0000313" key="3">
    <source>
        <dbReference type="EMBL" id="QJR38001.1"/>
    </source>
</evidence>
<name>A0A6M4J0J2_9BACT</name>
<dbReference type="AlphaFoldDB" id="A0A6M4J0J2"/>
<feature type="compositionally biased region" description="Basic and acidic residues" evidence="1">
    <location>
        <begin position="293"/>
        <end position="316"/>
    </location>
</feature>